<name>A0ABU3WZH9_9EURY</name>
<dbReference type="Gene3D" id="3.40.50.2000">
    <property type="entry name" value="Glycogen Phosphorylase B"/>
    <property type="match status" value="1"/>
</dbReference>
<keyword evidence="4" id="KW-1185">Reference proteome</keyword>
<evidence type="ECO:0000259" key="2">
    <source>
        <dbReference type="Pfam" id="PF04230"/>
    </source>
</evidence>
<gene>
    <name evidence="3" type="ORF">F8E02_04050</name>
</gene>
<dbReference type="EMBL" id="WBKO01000001">
    <property type="protein sequence ID" value="MDV2481194.1"/>
    <property type="molecule type" value="Genomic_DNA"/>
</dbReference>
<sequence length="462" mass="51966">MKSPIGEVTQDENLETQKASGYMYYIIYSTVNIIITLPIRENFKKTKYLTSDAHYLQSMLRALILNVGFKNKGNEALIASTKDIIWRYIKNVEFLNMGAAKDPDNQIILQPARNPMRSPYPWLYLFECLIIKTLRRCGLQIGVPKKSKLRVLDEIDVVINSGGDQLSGEKTPGSSFLNIIYALLLDKPVVLFAESLGYYKSPINRIVSRYVFQRVKLILVREELSKQYLLGNGVDETKIHVTADPAFILPPAGKSRTEEILRMENISDIPTPIVGINPSGLISKYLNDPTKSEEHYIRSMAHTIDHLVETKGVSVILIPHVYSTKNDDRMAADKILKAVSNRNSVFQICGEYSASELKGIIGLCEIFVGARMHATIAATSLCIPTVGIAYSHKMHGIIGKTLGLEQYIIDIDKLDESILKTTIDAVWSDRTAIREHLKAVMPEVIEKAFKNGYYFSKFIESN</sequence>
<dbReference type="Pfam" id="PF04230">
    <property type="entry name" value="PS_pyruv_trans"/>
    <property type="match status" value="1"/>
</dbReference>
<evidence type="ECO:0000256" key="1">
    <source>
        <dbReference type="SAM" id="Phobius"/>
    </source>
</evidence>
<evidence type="ECO:0000313" key="3">
    <source>
        <dbReference type="EMBL" id="MDV2481194.1"/>
    </source>
</evidence>
<feature type="domain" description="Polysaccharide pyruvyl transferase" evidence="2">
    <location>
        <begin position="71"/>
        <end position="392"/>
    </location>
</feature>
<evidence type="ECO:0000313" key="4">
    <source>
        <dbReference type="Proteomes" id="UP001281203"/>
    </source>
</evidence>
<protein>
    <recommendedName>
        <fullName evidence="2">Polysaccharide pyruvyl transferase domain-containing protein</fullName>
    </recommendedName>
</protein>
<dbReference type="RefSeq" id="WP_317064191.1">
    <property type="nucleotide sequence ID" value="NZ_WBKO01000001.1"/>
</dbReference>
<dbReference type="PANTHER" id="PTHR36836:SF1">
    <property type="entry name" value="COLANIC ACID BIOSYNTHESIS PROTEIN WCAK"/>
    <property type="match status" value="1"/>
</dbReference>
<comment type="caution">
    <text evidence="3">The sequence shown here is derived from an EMBL/GenBank/DDBJ whole genome shotgun (WGS) entry which is preliminary data.</text>
</comment>
<organism evidence="3 4">
    <name type="scientific">Methanoculleus caldifontis</name>
    <dbReference type="NCBI Taxonomy" id="2651577"/>
    <lineage>
        <taxon>Archaea</taxon>
        <taxon>Methanobacteriati</taxon>
        <taxon>Methanobacteriota</taxon>
        <taxon>Stenosarchaea group</taxon>
        <taxon>Methanomicrobia</taxon>
        <taxon>Methanomicrobiales</taxon>
        <taxon>Methanomicrobiaceae</taxon>
        <taxon>Methanoculleus</taxon>
    </lineage>
</organism>
<keyword evidence="1" id="KW-1133">Transmembrane helix</keyword>
<accession>A0ABU3WZH9</accession>
<reference evidence="3 4" key="1">
    <citation type="submission" date="2019-10" db="EMBL/GenBank/DDBJ databases">
        <title>Isolation and characterization of Methanoculleus sp. Wushi-C6 from a hot spring well.</title>
        <authorList>
            <person name="Chen S.-C."/>
            <person name="Lan Z.-H."/>
            <person name="You Y.-T."/>
            <person name="Lai M.-C."/>
        </authorList>
    </citation>
    <scope>NUCLEOTIDE SEQUENCE [LARGE SCALE GENOMIC DNA]</scope>
    <source>
        <strain evidence="3 4">Wushi-C6</strain>
    </source>
</reference>
<dbReference type="PANTHER" id="PTHR36836">
    <property type="entry name" value="COLANIC ACID BIOSYNTHESIS PROTEIN WCAK"/>
    <property type="match status" value="1"/>
</dbReference>
<dbReference type="Proteomes" id="UP001281203">
    <property type="component" value="Unassembled WGS sequence"/>
</dbReference>
<dbReference type="InterPro" id="IPR007345">
    <property type="entry name" value="Polysacch_pyruvyl_Trfase"/>
</dbReference>
<proteinExistence type="predicted"/>
<keyword evidence="1" id="KW-0812">Transmembrane</keyword>
<keyword evidence="1" id="KW-0472">Membrane</keyword>
<feature type="transmembrane region" description="Helical" evidence="1">
    <location>
        <begin position="22"/>
        <end position="39"/>
    </location>
</feature>